<gene>
    <name evidence="2" type="ORF">DASC09_006400</name>
</gene>
<dbReference type="InterPro" id="IPR012340">
    <property type="entry name" value="NA-bd_OB-fold"/>
</dbReference>
<protein>
    <submittedName>
        <fullName evidence="2">Exoribonuclease II</fullName>
    </submittedName>
</protein>
<organism evidence="2 3">
    <name type="scientific">Saccharomycopsis crataegensis</name>
    <dbReference type="NCBI Taxonomy" id="43959"/>
    <lineage>
        <taxon>Eukaryota</taxon>
        <taxon>Fungi</taxon>
        <taxon>Dikarya</taxon>
        <taxon>Ascomycota</taxon>
        <taxon>Saccharomycotina</taxon>
        <taxon>Saccharomycetes</taxon>
        <taxon>Saccharomycopsidaceae</taxon>
        <taxon>Saccharomycopsis</taxon>
    </lineage>
</organism>
<dbReference type="GO" id="GO:0006402">
    <property type="term" value="P:mRNA catabolic process"/>
    <property type="evidence" value="ECO:0007669"/>
    <property type="project" value="TreeGrafter"/>
</dbReference>
<dbReference type="EMBL" id="BTFZ01000001">
    <property type="protein sequence ID" value="GMM33315.1"/>
    <property type="molecule type" value="Genomic_DNA"/>
</dbReference>
<dbReference type="GO" id="GO:0000932">
    <property type="term" value="C:P-body"/>
    <property type="evidence" value="ECO:0007669"/>
    <property type="project" value="TreeGrafter"/>
</dbReference>
<dbReference type="PANTHER" id="PTHR23355">
    <property type="entry name" value="RIBONUCLEASE"/>
    <property type="match status" value="1"/>
</dbReference>
<name>A0AAV5QFT7_9ASCO</name>
<dbReference type="Proteomes" id="UP001360560">
    <property type="component" value="Unassembled WGS sequence"/>
</dbReference>
<dbReference type="InterPro" id="IPR050180">
    <property type="entry name" value="RNR_Ribonuclease"/>
</dbReference>
<evidence type="ECO:0000259" key="1">
    <source>
        <dbReference type="SMART" id="SM00955"/>
    </source>
</evidence>
<dbReference type="SUPFAM" id="SSF50249">
    <property type="entry name" value="Nucleic acid-binding proteins"/>
    <property type="match status" value="1"/>
</dbReference>
<keyword evidence="3" id="KW-1185">Reference proteome</keyword>
<proteinExistence type="predicted"/>
<evidence type="ECO:0000313" key="3">
    <source>
        <dbReference type="Proteomes" id="UP001360560"/>
    </source>
</evidence>
<dbReference type="SMART" id="SM00955">
    <property type="entry name" value="RNB"/>
    <property type="match status" value="1"/>
</dbReference>
<dbReference type="InterPro" id="IPR001900">
    <property type="entry name" value="RNase_II/R"/>
</dbReference>
<dbReference type="GO" id="GO:0000175">
    <property type="term" value="F:3'-5'-RNA exonuclease activity"/>
    <property type="evidence" value="ECO:0007669"/>
    <property type="project" value="TreeGrafter"/>
</dbReference>
<dbReference type="Pfam" id="PF00773">
    <property type="entry name" value="RNB"/>
    <property type="match status" value="1"/>
</dbReference>
<accession>A0AAV5QFT7</accession>
<dbReference type="GeneID" id="90071294"/>
<dbReference type="AlphaFoldDB" id="A0AAV5QFT7"/>
<dbReference type="PANTHER" id="PTHR23355:SF59">
    <property type="entry name" value="EXORIBONUCLEASE II, MITOCHONDRIAL"/>
    <property type="match status" value="1"/>
</dbReference>
<dbReference type="GO" id="GO:0003723">
    <property type="term" value="F:RNA binding"/>
    <property type="evidence" value="ECO:0007669"/>
    <property type="project" value="InterPro"/>
</dbReference>
<feature type="domain" description="RNB" evidence="1">
    <location>
        <begin position="554"/>
        <end position="881"/>
    </location>
</feature>
<comment type="caution">
    <text evidence="2">The sequence shown here is derived from an EMBL/GenBank/DDBJ whole genome shotgun (WGS) entry which is preliminary data.</text>
</comment>
<reference evidence="2 3" key="1">
    <citation type="journal article" date="2023" name="Elife">
        <title>Identification of key yeast species and microbe-microbe interactions impacting larval growth of Drosophila in the wild.</title>
        <authorList>
            <person name="Mure A."/>
            <person name="Sugiura Y."/>
            <person name="Maeda R."/>
            <person name="Honda K."/>
            <person name="Sakurai N."/>
            <person name="Takahashi Y."/>
            <person name="Watada M."/>
            <person name="Katoh T."/>
            <person name="Gotoh A."/>
            <person name="Gotoh Y."/>
            <person name="Taniguchi I."/>
            <person name="Nakamura K."/>
            <person name="Hayashi T."/>
            <person name="Katayama T."/>
            <person name="Uemura T."/>
            <person name="Hattori Y."/>
        </authorList>
    </citation>
    <scope>NUCLEOTIDE SEQUENCE [LARGE SCALE GENOMIC DNA]</scope>
    <source>
        <strain evidence="2 3">SC-9</strain>
    </source>
</reference>
<evidence type="ECO:0000313" key="2">
    <source>
        <dbReference type="EMBL" id="GMM33315.1"/>
    </source>
</evidence>
<dbReference type="RefSeq" id="XP_064850315.1">
    <property type="nucleotide sequence ID" value="XM_064994243.1"/>
</dbReference>
<sequence>MIRTAGLGRGFLHHNLRKKTSQIFSSRLYSSEISKKHLTNEEVSADDAFDVRKDLENLHILSLSQIVARTSTELEKKYLEPNKKFKERLKNEFGKSSYLVKGITGNPKYLFDPVSLGDVIQASNIDNYDSSLTGELGVIIKEPIFANDDHQLTVLGQNGSIYKTTKQNISFRIPGVFERKFIKDVLVTEKLKDTEINKTERTVKDPGESVNGDDSVEISEAGRLLVLKKLKDITSNAWTLLPSMLYKLEVVHRILQVGGIQSISIFDLATIARSFNIKDFQEQLKKNIEKVSGKSSKNKINNKESLIDAVESRLNSYEDVERLIEFVSNFRISKNQYSLGINYAENSKGNNKSVDERGLFAIYLALQKQTDLWNLVSDTINSQIRSPMMIQVKSALTPLLTLSEREWQMYADSIIDYINSSLKGTRNINIQPRYYDEVIQLIREYAAGNINDNEHISVVLYLLRKLDLFSNINKLDRTCAFHLLKKMGELPEDPENFLIYQNPNNWTKTINIPELKFNEDKISMLEQDYYDSLTEKDLKDPKTKQFADPLLGKRRDFGDLPVYCIDSETAHEIDDGVSIMRESSSKWIIAIHIADPASYFDPDSSIAKIALKRASTIYLPETTVPMLPKLLSDISGLGIDGKDTRTITYTVEFNPVTNQVDYETGAIVGGIVKKFPKVTYNKVDEILKDPSHVYYRDLNDLLHVSKILRKERSGKGLIMRSDKMVPVIDKTTHAIDLEIQKETESTILVSELMVLANSIAGNVFEGNRIPGIFRNLQKMIGYYASLENKLSKNKKPKNYCPEMVYIYDAYKGLQKRYQATGVPISFEEISRLIQLWNTSFYSMKPSGHSFLGIQNYNPSTSPLRRFGDLVSHWHTHQYLTKEHDYPFNFNILAGIIPHIQQQNQYIKRVQRISESYWKIILLLQNLNGEGTDILDSLVNINYQSENNKFKFEVRYYDTIMDEYVYGTIEEYKLSAKLKIGINEIKPEIGETVPVKVHQLSAVENEIIVTRNGS</sequence>